<dbReference type="PANTHER" id="PTHR43759">
    <property type="entry name" value="TREHALOSE TRANSPORT SYSTEM PERMEASE PROTEIN SUGA"/>
    <property type="match status" value="1"/>
</dbReference>
<dbReference type="GO" id="GO:0005886">
    <property type="term" value="C:plasma membrane"/>
    <property type="evidence" value="ECO:0007669"/>
    <property type="project" value="UniProtKB-SubCell"/>
</dbReference>
<proteinExistence type="inferred from homology"/>
<dbReference type="InterPro" id="IPR052730">
    <property type="entry name" value="Sugar_ABC_transporter"/>
</dbReference>
<gene>
    <name evidence="6" type="ORF">IMCC12053_1035</name>
</gene>
<evidence type="ECO:0000256" key="1">
    <source>
        <dbReference type="ARBA" id="ARBA00004651"/>
    </source>
</evidence>
<dbReference type="InterPro" id="IPR035906">
    <property type="entry name" value="MetI-like_sf"/>
</dbReference>
<comment type="similarity">
    <text evidence="5">Belongs to the binding-protein-dependent transport system permease family.</text>
</comment>
<feature type="transmembrane region" description="Helical" evidence="5">
    <location>
        <begin position="151"/>
        <end position="174"/>
    </location>
</feature>
<keyword evidence="3 5" id="KW-1133">Transmembrane helix</keyword>
<dbReference type="AlphaFoldDB" id="A0A0P0A3J3"/>
<dbReference type="PANTHER" id="PTHR43759:SF1">
    <property type="entry name" value="GLUCOSE IMPORT SYSTEM PERMEASE PROTEIN GLCT"/>
    <property type="match status" value="1"/>
</dbReference>
<keyword evidence="7" id="KW-1185">Reference proteome</keyword>
<evidence type="ECO:0000256" key="5">
    <source>
        <dbReference type="RuleBase" id="RU363032"/>
    </source>
</evidence>
<dbReference type="Pfam" id="PF00528">
    <property type="entry name" value="BPD_transp_1"/>
    <property type="match status" value="1"/>
</dbReference>
<dbReference type="CDD" id="cd06261">
    <property type="entry name" value="TM_PBP2"/>
    <property type="match status" value="1"/>
</dbReference>
<evidence type="ECO:0000313" key="7">
    <source>
        <dbReference type="Proteomes" id="UP000064920"/>
    </source>
</evidence>
<dbReference type="Proteomes" id="UP000064920">
    <property type="component" value="Chromosome"/>
</dbReference>
<feature type="transmembrane region" description="Helical" evidence="5">
    <location>
        <begin position="70"/>
        <end position="88"/>
    </location>
</feature>
<dbReference type="GO" id="GO:0055085">
    <property type="term" value="P:transmembrane transport"/>
    <property type="evidence" value="ECO:0007669"/>
    <property type="project" value="InterPro"/>
</dbReference>
<dbReference type="RefSeq" id="WP_062216299.1">
    <property type="nucleotide sequence ID" value="NZ_CP012023.1"/>
</dbReference>
<dbReference type="SUPFAM" id="SSF161098">
    <property type="entry name" value="MetI-like"/>
    <property type="match status" value="1"/>
</dbReference>
<feature type="transmembrane region" description="Helical" evidence="5">
    <location>
        <begin position="207"/>
        <end position="224"/>
    </location>
</feature>
<evidence type="ECO:0000256" key="3">
    <source>
        <dbReference type="ARBA" id="ARBA00022989"/>
    </source>
</evidence>
<dbReference type="STRING" id="1397108.IMCC12053_1035"/>
<accession>A0A0P0A3J3</accession>
<organism evidence="6 7">
    <name type="scientific">Celeribacter marinus</name>
    <dbReference type="NCBI Taxonomy" id="1397108"/>
    <lineage>
        <taxon>Bacteria</taxon>
        <taxon>Pseudomonadati</taxon>
        <taxon>Pseudomonadota</taxon>
        <taxon>Alphaproteobacteria</taxon>
        <taxon>Rhodobacterales</taxon>
        <taxon>Roseobacteraceae</taxon>
        <taxon>Celeribacter</taxon>
    </lineage>
</organism>
<name>A0A0P0A3J3_9RHOB</name>
<feature type="transmembrane region" description="Helical" evidence="5">
    <location>
        <begin position="258"/>
        <end position="276"/>
    </location>
</feature>
<protein>
    <submittedName>
        <fullName evidence="6">Permease protein of sugar ABC transporter</fullName>
    </submittedName>
</protein>
<feature type="transmembrane region" description="Helical" evidence="5">
    <location>
        <begin position="12"/>
        <end position="36"/>
    </location>
</feature>
<feature type="transmembrane region" description="Helical" evidence="5">
    <location>
        <begin position="95"/>
        <end position="115"/>
    </location>
</feature>
<dbReference type="PATRIC" id="fig|1397108.4.peg.1062"/>
<sequence length="291" mass="32608">MKERNNIGWVYVFPAMSVLGLVGLIPLVTVVNYSFFEIFILDSRFWIGTEWYADLITSARFWESFARSGLFSTLILSVQIPLGVAIALCMPQREIWVGVALAFIALPLLVPWNMIPALWLSLLNPARSIIADVLVFVGWPPDWKDSVGHTWAVLVVMDVWHWTSLVVILCYSALTTIPAAHYQAAAIDSAGPWQVFRYIQLPKLRHVLLMAVLLRFMDSFMIYTEAFPINAGGPDHATLFLAVDLGEEIKAFNYGPSAARSVIYFLIIVAVAWMFTKAQAKLDDPSERAAP</sequence>
<dbReference type="OrthoDB" id="9785347at2"/>
<keyword evidence="2 5" id="KW-0812">Transmembrane</keyword>
<reference evidence="6 7" key="1">
    <citation type="submission" date="2015-05" db="EMBL/GenBank/DDBJ databases">
        <authorList>
            <person name="Wang D.B."/>
            <person name="Wang M."/>
        </authorList>
    </citation>
    <scope>NUCLEOTIDE SEQUENCE [LARGE SCALE GENOMIC DNA]</scope>
    <source>
        <strain evidence="6 7">IMCC 12053</strain>
    </source>
</reference>
<evidence type="ECO:0000313" key="6">
    <source>
        <dbReference type="EMBL" id="ALI54983.1"/>
    </source>
</evidence>
<keyword evidence="5" id="KW-0813">Transport</keyword>
<dbReference type="PROSITE" id="PS50928">
    <property type="entry name" value="ABC_TM1"/>
    <property type="match status" value="1"/>
</dbReference>
<dbReference type="EMBL" id="CP012023">
    <property type="protein sequence ID" value="ALI54983.1"/>
    <property type="molecule type" value="Genomic_DNA"/>
</dbReference>
<keyword evidence="4 5" id="KW-0472">Membrane</keyword>
<comment type="subcellular location">
    <subcellularLocation>
        <location evidence="1 5">Cell membrane</location>
        <topology evidence="1 5">Multi-pass membrane protein</topology>
    </subcellularLocation>
</comment>
<evidence type="ECO:0000256" key="4">
    <source>
        <dbReference type="ARBA" id="ARBA00023136"/>
    </source>
</evidence>
<dbReference type="InterPro" id="IPR000515">
    <property type="entry name" value="MetI-like"/>
</dbReference>
<evidence type="ECO:0000256" key="2">
    <source>
        <dbReference type="ARBA" id="ARBA00022692"/>
    </source>
</evidence>
<dbReference type="KEGG" id="cmar:IMCC12053_1035"/>
<dbReference type="Gene3D" id="1.10.3720.10">
    <property type="entry name" value="MetI-like"/>
    <property type="match status" value="1"/>
</dbReference>